<sequence>MSERGFTLVELMISMVLGLVIIGGATGVILANRQSYRANEGLSQIQESARTAFELLARDVRQAGVTGCDSNGRVANVLRSDSGALWWQDWFGIRGFEGTEEDSAVEFGAGAPPANRIEGTDSIQLQGIEGTGLTVVQHVATSANFKINVPSTAIAKNDIVMVCDFDHAAIFKITNYNSANSTVVHNPKESTDPYNCSKGLGYPVDCDTPGAVGNDYTYGPNSQLSRLKAVDWYIGDNQRPAEGGRSLFRRSLSGAAEEIVAGVADMQISYREAGETEFGPAAPDTVWSNVNAVMITLTLNSVDARLSTNASENSGRLERSFTNIITLRNRVP</sequence>
<protein>
    <recommendedName>
        <fullName evidence="4">Type IV pilus assembly protein PilW</fullName>
    </recommendedName>
</protein>
<organism evidence="2 3">
    <name type="scientific">Steroidobacter agaridevorans</name>
    <dbReference type="NCBI Taxonomy" id="2695856"/>
    <lineage>
        <taxon>Bacteria</taxon>
        <taxon>Pseudomonadati</taxon>
        <taxon>Pseudomonadota</taxon>
        <taxon>Gammaproteobacteria</taxon>
        <taxon>Steroidobacterales</taxon>
        <taxon>Steroidobacteraceae</taxon>
        <taxon>Steroidobacter</taxon>
    </lineage>
</organism>
<proteinExistence type="predicted"/>
<evidence type="ECO:0000313" key="3">
    <source>
        <dbReference type="Proteomes" id="UP000445000"/>
    </source>
</evidence>
<name>A0A829YF53_9GAMM</name>
<comment type="caution">
    <text evidence="2">The sequence shown here is derived from an EMBL/GenBank/DDBJ whole genome shotgun (WGS) entry which is preliminary data.</text>
</comment>
<dbReference type="Proteomes" id="UP000445000">
    <property type="component" value="Unassembled WGS sequence"/>
</dbReference>
<evidence type="ECO:0008006" key="4">
    <source>
        <dbReference type="Google" id="ProtNLM"/>
    </source>
</evidence>
<keyword evidence="1" id="KW-0812">Transmembrane</keyword>
<dbReference type="InterPro" id="IPR045584">
    <property type="entry name" value="Pilin-like"/>
</dbReference>
<dbReference type="EMBL" id="BLJN01000003">
    <property type="protein sequence ID" value="GFE81830.1"/>
    <property type="molecule type" value="Genomic_DNA"/>
</dbReference>
<dbReference type="InterPro" id="IPR012902">
    <property type="entry name" value="N_methyl_site"/>
</dbReference>
<reference evidence="3" key="1">
    <citation type="submission" date="2020-01" db="EMBL/GenBank/DDBJ databases">
        <title>'Steroidobacter agaridevorans' sp. nov., agar-degrading bacteria isolated from rhizosphere soils.</title>
        <authorList>
            <person name="Ikenaga M."/>
            <person name="Kataoka M."/>
            <person name="Murouchi A."/>
            <person name="Katsuragi S."/>
            <person name="Sakai M."/>
        </authorList>
    </citation>
    <scope>NUCLEOTIDE SEQUENCE [LARGE SCALE GENOMIC DNA]</scope>
    <source>
        <strain evidence="3">YU21-B</strain>
    </source>
</reference>
<keyword evidence="3" id="KW-1185">Reference proteome</keyword>
<evidence type="ECO:0000313" key="2">
    <source>
        <dbReference type="EMBL" id="GFE81830.1"/>
    </source>
</evidence>
<keyword evidence="1" id="KW-0472">Membrane</keyword>
<dbReference type="AlphaFoldDB" id="A0A829YF53"/>
<dbReference type="RefSeq" id="WP_161813441.1">
    <property type="nucleotide sequence ID" value="NZ_BLJN01000003.1"/>
</dbReference>
<dbReference type="Pfam" id="PF07963">
    <property type="entry name" value="N_methyl"/>
    <property type="match status" value="1"/>
</dbReference>
<dbReference type="SUPFAM" id="SSF54523">
    <property type="entry name" value="Pili subunits"/>
    <property type="match status" value="1"/>
</dbReference>
<dbReference type="NCBIfam" id="TIGR02532">
    <property type="entry name" value="IV_pilin_GFxxxE"/>
    <property type="match status" value="1"/>
</dbReference>
<accession>A0A829YF53</accession>
<keyword evidence="1" id="KW-1133">Transmembrane helix</keyword>
<gene>
    <name evidence="2" type="ORF">GCM10011487_38300</name>
</gene>
<feature type="transmembrane region" description="Helical" evidence="1">
    <location>
        <begin position="12"/>
        <end position="31"/>
    </location>
</feature>
<evidence type="ECO:0000256" key="1">
    <source>
        <dbReference type="SAM" id="Phobius"/>
    </source>
</evidence>